<dbReference type="Pfam" id="PF00828">
    <property type="entry name" value="Ribosomal_L27A"/>
    <property type="match status" value="1"/>
</dbReference>
<dbReference type="PANTHER" id="PTHR12934:SF11">
    <property type="entry name" value="LARGE RIBOSOMAL SUBUNIT PROTEIN UL15M"/>
    <property type="match status" value="1"/>
</dbReference>
<dbReference type="EMBL" id="JAWJWF010000049">
    <property type="protein sequence ID" value="KAK6618975.1"/>
    <property type="molecule type" value="Genomic_DNA"/>
</dbReference>
<comment type="caution">
    <text evidence="7">The sequence shown here is derived from an EMBL/GenBank/DDBJ whole genome shotgun (WGS) entry which is preliminary data.</text>
</comment>
<reference evidence="7 8" key="1">
    <citation type="submission" date="2023-09" db="EMBL/GenBank/DDBJ databases">
        <title>Genomes of two closely related lineages of the louse Polyplax serrata with different host specificities.</title>
        <authorList>
            <person name="Martinu J."/>
            <person name="Tarabai H."/>
            <person name="Stefka J."/>
            <person name="Hypsa V."/>
        </authorList>
    </citation>
    <scope>NUCLEOTIDE SEQUENCE [LARGE SCALE GENOMIC DNA]</scope>
    <source>
        <strain evidence="7">98ZLc_SE</strain>
    </source>
</reference>
<comment type="similarity">
    <text evidence="1">Belongs to the universal ribosomal protein uL15 family.</text>
</comment>
<sequence length="281" mass="32473">MTELALTWLRSLPRVALDNMREAPGKKKFERRRGRYGGKTHGTATKSLEQRQAYRLVGYDPKRAPFYLKCQDENYNEGHDVRRQYRPMSLLMLQKLIDTNRLDTSGLIDLTSLCKTGLYQIDPLQKEFGVQLNDTGINKFDAKIDIEVQYAPEHVIAAIESKGGSVTLAYYDVQSLLALVNPQKFFESGRPIPKRLLPPDDAIEMYSDPKRRGYMADPQEIEYERGVLAQKYGYELVERKPPMRKDPLQIFLGLEPGWVINLRDKLILKPRDPELLKYYSS</sequence>
<dbReference type="InterPro" id="IPR005749">
    <property type="entry name" value="Ribosomal_uL15_bac-type"/>
</dbReference>
<feature type="domain" description="Large ribosomal subunit protein uL15/eL18" evidence="6">
    <location>
        <begin position="88"/>
        <end position="167"/>
    </location>
</feature>
<keyword evidence="8" id="KW-1185">Reference proteome</keyword>
<dbReference type="Proteomes" id="UP001359485">
    <property type="component" value="Unassembled WGS sequence"/>
</dbReference>
<name>A0ABR1AG77_POLSC</name>
<evidence type="ECO:0000256" key="1">
    <source>
        <dbReference type="ARBA" id="ARBA00007320"/>
    </source>
</evidence>
<protein>
    <recommendedName>
        <fullName evidence="4">Large ribosomal subunit protein uL15m</fullName>
    </recommendedName>
    <alternativeName>
        <fullName evidence="5">39S ribosomal protein L15, mitochondrial</fullName>
    </alternativeName>
</protein>
<gene>
    <name evidence="7" type="ORF">RUM44_003356</name>
</gene>
<dbReference type="InterPro" id="IPR036227">
    <property type="entry name" value="Ribosomal_uL15/eL18_sf"/>
</dbReference>
<evidence type="ECO:0000313" key="8">
    <source>
        <dbReference type="Proteomes" id="UP001359485"/>
    </source>
</evidence>
<organism evidence="7 8">
    <name type="scientific">Polyplax serrata</name>
    <name type="common">Common mouse louse</name>
    <dbReference type="NCBI Taxonomy" id="468196"/>
    <lineage>
        <taxon>Eukaryota</taxon>
        <taxon>Metazoa</taxon>
        <taxon>Ecdysozoa</taxon>
        <taxon>Arthropoda</taxon>
        <taxon>Hexapoda</taxon>
        <taxon>Insecta</taxon>
        <taxon>Pterygota</taxon>
        <taxon>Neoptera</taxon>
        <taxon>Paraneoptera</taxon>
        <taxon>Psocodea</taxon>
        <taxon>Troctomorpha</taxon>
        <taxon>Phthiraptera</taxon>
        <taxon>Anoplura</taxon>
        <taxon>Polyplacidae</taxon>
        <taxon>Polyplax</taxon>
    </lineage>
</organism>
<proteinExistence type="inferred from homology"/>
<keyword evidence="2" id="KW-0689">Ribosomal protein</keyword>
<evidence type="ECO:0000313" key="7">
    <source>
        <dbReference type="EMBL" id="KAK6618975.1"/>
    </source>
</evidence>
<evidence type="ECO:0000259" key="6">
    <source>
        <dbReference type="Pfam" id="PF00828"/>
    </source>
</evidence>
<evidence type="ECO:0000256" key="5">
    <source>
        <dbReference type="ARBA" id="ARBA00035423"/>
    </source>
</evidence>
<accession>A0ABR1AG77</accession>
<evidence type="ECO:0000256" key="2">
    <source>
        <dbReference type="ARBA" id="ARBA00022980"/>
    </source>
</evidence>
<keyword evidence="3" id="KW-0687">Ribonucleoprotein</keyword>
<evidence type="ECO:0000256" key="4">
    <source>
        <dbReference type="ARBA" id="ARBA00035299"/>
    </source>
</evidence>
<dbReference type="PANTHER" id="PTHR12934">
    <property type="entry name" value="50S RIBOSOMAL PROTEIN L15"/>
    <property type="match status" value="1"/>
</dbReference>
<dbReference type="SUPFAM" id="SSF52080">
    <property type="entry name" value="Ribosomal proteins L15p and L18e"/>
    <property type="match status" value="1"/>
</dbReference>
<dbReference type="InterPro" id="IPR021131">
    <property type="entry name" value="Ribosomal_uL15/eL18"/>
</dbReference>
<evidence type="ECO:0000256" key="3">
    <source>
        <dbReference type="ARBA" id="ARBA00023274"/>
    </source>
</evidence>